<dbReference type="PROSITE" id="PS51935">
    <property type="entry name" value="NLPC_P60"/>
    <property type="match status" value="1"/>
</dbReference>
<feature type="domain" description="NlpC/P60" evidence="5">
    <location>
        <begin position="1"/>
        <end position="143"/>
    </location>
</feature>
<proteinExistence type="inferred from homology"/>
<dbReference type="GO" id="GO:0008234">
    <property type="term" value="F:cysteine-type peptidase activity"/>
    <property type="evidence" value="ECO:0007669"/>
    <property type="project" value="UniProtKB-KW"/>
</dbReference>
<evidence type="ECO:0000256" key="1">
    <source>
        <dbReference type="ARBA" id="ARBA00007074"/>
    </source>
</evidence>
<evidence type="ECO:0000259" key="5">
    <source>
        <dbReference type="PROSITE" id="PS51935"/>
    </source>
</evidence>
<accession>A0A087CFQ3</accession>
<protein>
    <submittedName>
        <fullName evidence="6">Bacteriophage peptidoglycan hydrolase</fullName>
    </submittedName>
</protein>
<evidence type="ECO:0000256" key="3">
    <source>
        <dbReference type="ARBA" id="ARBA00022801"/>
    </source>
</evidence>
<reference evidence="6 7" key="1">
    <citation type="submission" date="2014-03" db="EMBL/GenBank/DDBJ databases">
        <title>Genomics of Bifidobacteria.</title>
        <authorList>
            <person name="Ventura M."/>
            <person name="Milani C."/>
            <person name="Lugli G.A."/>
        </authorList>
    </citation>
    <scope>NUCLEOTIDE SEQUENCE [LARGE SCALE GENOMIC DNA]</scope>
    <source>
        <strain evidence="6 7">LMG 21775</strain>
    </source>
</reference>
<dbReference type="RefSeq" id="WP_051921719.1">
    <property type="nucleotide sequence ID" value="NZ_JGZI01000009.1"/>
</dbReference>
<dbReference type="GeneID" id="98300157"/>
<dbReference type="GO" id="GO:0006508">
    <property type="term" value="P:proteolysis"/>
    <property type="evidence" value="ECO:0007669"/>
    <property type="project" value="UniProtKB-KW"/>
</dbReference>
<keyword evidence="7" id="KW-1185">Reference proteome</keyword>
<dbReference type="Pfam" id="PF25309">
    <property type="entry name" value="ELLD"/>
    <property type="match status" value="2"/>
</dbReference>
<gene>
    <name evidence="6" type="ORF">BPSY_0951</name>
</gene>
<organism evidence="6 7">
    <name type="scientific">Bifidobacterium psychraerophilum</name>
    <dbReference type="NCBI Taxonomy" id="218140"/>
    <lineage>
        <taxon>Bacteria</taxon>
        <taxon>Bacillati</taxon>
        <taxon>Actinomycetota</taxon>
        <taxon>Actinomycetes</taxon>
        <taxon>Bifidobacteriales</taxon>
        <taxon>Bifidobacteriaceae</taxon>
        <taxon>Bifidobacterium</taxon>
    </lineage>
</organism>
<keyword evidence="3 6" id="KW-0378">Hydrolase</keyword>
<dbReference type="InterPro" id="IPR000064">
    <property type="entry name" value="NLP_P60_dom"/>
</dbReference>
<dbReference type="STRING" id="218140.BPSY_0951"/>
<evidence type="ECO:0000256" key="4">
    <source>
        <dbReference type="ARBA" id="ARBA00022807"/>
    </source>
</evidence>
<comment type="caution">
    <text evidence="6">The sequence shown here is derived from an EMBL/GenBank/DDBJ whole genome shotgun (WGS) entry which is preliminary data.</text>
</comment>
<sequence length="244" mass="26476">MANIQKLIERMRYWCLDVSLGYDQTNRWDIRPGGEADCSSLVIHCLQEAGFDTGAASYTGDMSAALTARGWVRLPNNGSPQAGDILLNDADHVAVYLGGGQLAQASYDENHRASGGASGDQTGHETNVSPYYNFPWNCYLRYTGSQDNNDTNTDTEGEITMAIAYGSDQFKGLKFWDGVHKPVGIGHPDELNAVSKAFKAATGKDLPLITFDGAWIVRFESLAGRSEDNQNTTIINAVKTALGK</sequence>
<dbReference type="eggNOG" id="COG0791">
    <property type="taxonomic scope" value="Bacteria"/>
</dbReference>
<dbReference type="Gene3D" id="3.90.1720.10">
    <property type="entry name" value="endopeptidase domain like (from Nostoc punctiforme)"/>
    <property type="match status" value="1"/>
</dbReference>
<dbReference type="InterPro" id="IPR057370">
    <property type="entry name" value="ELLD"/>
</dbReference>
<dbReference type="InterPro" id="IPR038765">
    <property type="entry name" value="Papain-like_cys_pep_sf"/>
</dbReference>
<dbReference type="Proteomes" id="UP000029050">
    <property type="component" value="Unassembled WGS sequence"/>
</dbReference>
<evidence type="ECO:0000313" key="6">
    <source>
        <dbReference type="EMBL" id="KFI82103.1"/>
    </source>
</evidence>
<evidence type="ECO:0000256" key="2">
    <source>
        <dbReference type="ARBA" id="ARBA00022670"/>
    </source>
</evidence>
<keyword evidence="4" id="KW-0788">Thiol protease</keyword>
<name>A0A087CFQ3_9BIFI</name>
<dbReference type="OrthoDB" id="3171425at2"/>
<keyword evidence="2" id="KW-0645">Protease</keyword>
<dbReference type="EMBL" id="JGZI01000009">
    <property type="protein sequence ID" value="KFI82103.1"/>
    <property type="molecule type" value="Genomic_DNA"/>
</dbReference>
<dbReference type="AlphaFoldDB" id="A0A087CFQ3"/>
<evidence type="ECO:0000313" key="7">
    <source>
        <dbReference type="Proteomes" id="UP000029050"/>
    </source>
</evidence>
<comment type="similarity">
    <text evidence="1">Belongs to the peptidase C40 family.</text>
</comment>
<dbReference type="SUPFAM" id="SSF54001">
    <property type="entry name" value="Cysteine proteinases"/>
    <property type="match status" value="1"/>
</dbReference>